<evidence type="ECO:0000256" key="5">
    <source>
        <dbReference type="ARBA" id="ARBA00022692"/>
    </source>
</evidence>
<evidence type="ECO:0000256" key="2">
    <source>
        <dbReference type="ARBA" id="ARBA00006669"/>
    </source>
</evidence>
<proteinExistence type="inferred from homology"/>
<evidence type="ECO:0000256" key="1">
    <source>
        <dbReference type="ARBA" id="ARBA00004651"/>
    </source>
</evidence>
<dbReference type="EMBL" id="CAKKNT010000018">
    <property type="protein sequence ID" value="CAH0418907.1"/>
    <property type="molecule type" value="Genomic_DNA"/>
</dbReference>
<comment type="subcellular location">
    <subcellularLocation>
        <location evidence="1">Cell membrane</location>
        <topology evidence="1">Multi-pass membrane protein</topology>
    </subcellularLocation>
</comment>
<feature type="transmembrane region" description="Helical" evidence="8">
    <location>
        <begin position="160"/>
        <end position="178"/>
    </location>
</feature>
<protein>
    <submittedName>
        <fullName evidence="9">Nicotinamide riboside transporter PnuC</fullName>
    </submittedName>
</protein>
<keyword evidence="7 8" id="KW-0472">Membrane</keyword>
<keyword evidence="3" id="KW-0813">Transport</keyword>
<dbReference type="NCBIfam" id="TIGR01528">
    <property type="entry name" value="NMN_trans_PnuC"/>
    <property type="match status" value="1"/>
</dbReference>
<dbReference type="PANTHER" id="PTHR36122:SF2">
    <property type="entry name" value="NICOTINAMIDE RIBOSIDE TRANSPORTER PNUC"/>
    <property type="match status" value="1"/>
</dbReference>
<dbReference type="PANTHER" id="PTHR36122">
    <property type="entry name" value="NICOTINAMIDE RIBOSIDE TRANSPORTER PNUC"/>
    <property type="match status" value="1"/>
</dbReference>
<organism evidence="9 10">
    <name type="scientific">Periweissella ghanensis</name>
    <dbReference type="NCBI Taxonomy" id="467997"/>
    <lineage>
        <taxon>Bacteria</taxon>
        <taxon>Bacillati</taxon>
        <taxon>Bacillota</taxon>
        <taxon>Bacilli</taxon>
        <taxon>Lactobacillales</taxon>
        <taxon>Lactobacillaceae</taxon>
        <taxon>Periweissella</taxon>
    </lineage>
</organism>
<accession>A0ABM8ZBK5</accession>
<reference evidence="9 10" key="1">
    <citation type="submission" date="2021-11" db="EMBL/GenBank/DDBJ databases">
        <authorList>
            <person name="Depoorter E."/>
        </authorList>
    </citation>
    <scope>NUCLEOTIDE SEQUENCE [LARGE SCALE GENOMIC DNA]</scope>
    <source>
        <strain evidence="9 10">LMG 24286</strain>
    </source>
</reference>
<evidence type="ECO:0000256" key="7">
    <source>
        <dbReference type="ARBA" id="ARBA00023136"/>
    </source>
</evidence>
<evidence type="ECO:0000256" key="4">
    <source>
        <dbReference type="ARBA" id="ARBA00022475"/>
    </source>
</evidence>
<dbReference type="Proteomes" id="UP000789719">
    <property type="component" value="Unassembled WGS sequence"/>
</dbReference>
<comment type="caution">
    <text evidence="9">The sequence shown here is derived from an EMBL/GenBank/DDBJ whole genome shotgun (WGS) entry which is preliminary data.</text>
</comment>
<feature type="transmembrane region" description="Helical" evidence="8">
    <location>
        <begin position="57"/>
        <end position="72"/>
    </location>
</feature>
<feature type="transmembrane region" description="Helical" evidence="8">
    <location>
        <begin position="185"/>
        <end position="206"/>
    </location>
</feature>
<keyword evidence="5 8" id="KW-0812">Transmembrane</keyword>
<dbReference type="Pfam" id="PF04973">
    <property type="entry name" value="NMN_transporter"/>
    <property type="match status" value="1"/>
</dbReference>
<feature type="transmembrane region" description="Helical" evidence="8">
    <location>
        <begin position="79"/>
        <end position="100"/>
    </location>
</feature>
<evidence type="ECO:0000256" key="3">
    <source>
        <dbReference type="ARBA" id="ARBA00022448"/>
    </source>
</evidence>
<dbReference type="RefSeq" id="WP_230098989.1">
    <property type="nucleotide sequence ID" value="NZ_CAKKNT010000018.1"/>
</dbReference>
<evidence type="ECO:0000313" key="9">
    <source>
        <dbReference type="EMBL" id="CAH0418907.1"/>
    </source>
</evidence>
<keyword evidence="10" id="KW-1185">Reference proteome</keyword>
<feature type="transmembrane region" description="Helical" evidence="8">
    <location>
        <begin position="218"/>
        <end position="236"/>
    </location>
</feature>
<sequence>MKKLQSNSGMITRSEHQHGWWYEQLFSDWKPFEIFYTICLVLLQLAAYLWIPSSLMGIASGIFGVLCLVYGMKGKNVTFVFGVLQYFAMGYIAITTHAYGSVAIDVFYVFSQPVGWYFWVINDKVRFFSKAMRVVIGVISVIAWIGGWIVLAHLHGQLPYLDSINFVVSFIAQVLFIFKFQENWALWIVVNGAGLIYWATLALRTFNGQTGLGTLGDNVSQVALQLALLFNAVYAYRQWANGSADRKPRVK</sequence>
<evidence type="ECO:0000256" key="8">
    <source>
        <dbReference type="SAM" id="Phobius"/>
    </source>
</evidence>
<gene>
    <name evidence="9" type="primary">pnuC</name>
    <name evidence="9" type="ORF">WGH24286_01350</name>
</gene>
<evidence type="ECO:0000313" key="10">
    <source>
        <dbReference type="Proteomes" id="UP000789719"/>
    </source>
</evidence>
<keyword evidence="4" id="KW-1003">Cell membrane</keyword>
<evidence type="ECO:0000256" key="6">
    <source>
        <dbReference type="ARBA" id="ARBA00022989"/>
    </source>
</evidence>
<name>A0ABM8ZBK5_9LACO</name>
<feature type="transmembrane region" description="Helical" evidence="8">
    <location>
        <begin position="134"/>
        <end position="154"/>
    </location>
</feature>
<dbReference type="InterPro" id="IPR006419">
    <property type="entry name" value="NMN_transpt_PnuC"/>
</dbReference>
<comment type="similarity">
    <text evidence="2">Belongs to the nicotinamide ribonucleoside (NR) uptake permease (TC 4.B.1) family.</text>
</comment>
<feature type="transmembrane region" description="Helical" evidence="8">
    <location>
        <begin position="106"/>
        <end position="122"/>
    </location>
</feature>
<keyword evidence="6 8" id="KW-1133">Transmembrane helix</keyword>